<name>A0A1H4D1L0_9FLAO</name>
<keyword evidence="2" id="KW-0812">Transmembrane</keyword>
<evidence type="ECO:0000313" key="4">
    <source>
        <dbReference type="EMBL" id="SEA66604.1"/>
    </source>
</evidence>
<gene>
    <name evidence="4" type="ORF">SAMN05421540_10979</name>
</gene>
<dbReference type="STRING" id="908615.SAMN05421540_10979"/>
<evidence type="ECO:0000259" key="3">
    <source>
        <dbReference type="PROSITE" id="PS51841"/>
    </source>
</evidence>
<keyword evidence="1" id="KW-0732">Signal</keyword>
<protein>
    <submittedName>
        <fullName evidence="4">Por secretion system C-terminal sorting domain-containing protein</fullName>
    </submittedName>
</protein>
<accession>A0A1H4D1L0</accession>
<dbReference type="Proteomes" id="UP000198820">
    <property type="component" value="Unassembled WGS sequence"/>
</dbReference>
<sequence length="1272" mass="136703">MKTNLLGYKYVYSFMLCVTMLFSYSISWGQGLEDFSNSNQGSSYSDNSFLGNNGITWSYVESRDGNGDENNSGINLPALMLRRSSDNSAVTSSSISGGIGNFSVKLYKGFTGGGNRQVELFVNGVSQGTSTPFDDFNEHVFTVNNINISGDITIEIRNITSKQIIVDDISWTAAAPTVGPQITNITTTPAGGITSSDAVTVNADVIDAAGIANVALKWGTTSGSLSNSLAMTNTTADVYEAIIPAQADGTTVYYALEAENTTGDTNTSTEMSYTVEDPVVVNLPYTVDATTVNLFTDGWTTQDLAGGNTWQYNTGSGVSMNAYSDNCDAEDWLITPAFDLSTTANELLSFELYENYSDTSIDVLYSTNYDGVSDPNTATWTNITTIQSGNSGVITDNISLQGLSANKVYVAFLYEGTGGSCSSWELTNFSLEEEINVIATTLGFTIEPITTIVDDVMSPAVSVAFTDASGNIDVSKNGIVSLATNGTFATTATTSVTAVNGVAVFDNLVFSAIQSGITLTATTTETGITGDTSATFDIVEAPTVPSLIFTEIADPSDIFEARFIEVYNNGSAPIDFNTTVVYLARYANGGISPQKVQLTGVLAAGSYYTVAYDEMEFNTAYGFDADLSSGIINGNGNDVYALYFDGDDTTGVLFDIYGEIGVDGSGEVWEYEDSRAVRNDINTLPNTVWTASEWTISPAATTDMTPGEGEALPADYTYTSGSWSPEDPNGMASPTDNIEVLDGTATFNNAIGINNLSIATGATLEVKDVLTVNGNITNDGNIIFKSTETKTAQLDEFNGTISGNGDVVVERFIPEKRAFRLLSSPVNGQTFADAWQQNTHITGEGGATNGFDPTPTNNPSLFIFNNSSSTQAEGAAWEAVTSTSDAISAGQGYRLMVRGDRTIDLTDQNATPTPTTLVSEGVLTTGNFTPTLAQAADFYSFVGNPYQAVVDFSALTFAGDIDDSRMYVWDPTLAGANGRGAYVTVDVNTNSPSPSSSQANKFIMPGQAFFVQNKSTVNQAPSITFTESAKTTSEVQTEIFSNVDEFYVNMRLYKQSALQNGETESDAIGLRFADYYTTPSSNEDASKLGNPGENFAVLNDKYTSIDNRAFPDENEEIQLFVSGYDEENYVIQFTMDHKPEDLEVILNDTYTDESLELSDAVNYVFNIDSNISESIASDRFYISFENVTMGTTQPDLANAIRLYPNPTEDLLTIDVNDFDVEQLKLYSIQGQELDSMTMPENNTLNVSHLNTGVYIIKIITNQGTSVQKFIKK</sequence>
<dbReference type="NCBIfam" id="TIGR04183">
    <property type="entry name" value="Por_Secre_tail"/>
    <property type="match status" value="1"/>
</dbReference>
<reference evidence="4 5" key="1">
    <citation type="submission" date="2016-10" db="EMBL/GenBank/DDBJ databases">
        <authorList>
            <person name="de Groot N.N."/>
        </authorList>
    </citation>
    <scope>NUCLEOTIDE SEQUENCE [LARGE SCALE GENOMIC DNA]</scope>
    <source>
        <strain evidence="4 5">DSM 23581</strain>
    </source>
</reference>
<feature type="transmembrane region" description="Helical" evidence="2">
    <location>
        <begin position="12"/>
        <end position="29"/>
    </location>
</feature>
<evidence type="ECO:0000256" key="1">
    <source>
        <dbReference type="ARBA" id="ARBA00022729"/>
    </source>
</evidence>
<keyword evidence="2" id="KW-0472">Membrane</keyword>
<evidence type="ECO:0000313" key="5">
    <source>
        <dbReference type="Proteomes" id="UP000198820"/>
    </source>
</evidence>
<keyword evidence="2" id="KW-1133">Transmembrane helix</keyword>
<organism evidence="4 5">
    <name type="scientific">Psychroflexus halocasei</name>
    <dbReference type="NCBI Taxonomy" id="908615"/>
    <lineage>
        <taxon>Bacteria</taxon>
        <taxon>Pseudomonadati</taxon>
        <taxon>Bacteroidota</taxon>
        <taxon>Flavobacteriia</taxon>
        <taxon>Flavobacteriales</taxon>
        <taxon>Flavobacteriaceae</taxon>
        <taxon>Psychroflexus</taxon>
    </lineage>
</organism>
<dbReference type="Pfam" id="PF18962">
    <property type="entry name" value="Por_Secre_tail"/>
    <property type="match status" value="1"/>
</dbReference>
<feature type="domain" description="LTD" evidence="3">
    <location>
        <begin position="532"/>
        <end position="691"/>
    </location>
</feature>
<proteinExistence type="predicted"/>
<dbReference type="AlphaFoldDB" id="A0A1H4D1L0"/>
<dbReference type="InterPro" id="IPR001322">
    <property type="entry name" value="Lamin_tail_dom"/>
</dbReference>
<dbReference type="EMBL" id="FNQF01000009">
    <property type="protein sequence ID" value="SEA66604.1"/>
    <property type="molecule type" value="Genomic_DNA"/>
</dbReference>
<dbReference type="RefSeq" id="WP_093245071.1">
    <property type="nucleotide sequence ID" value="NZ_FNQF01000009.1"/>
</dbReference>
<dbReference type="PROSITE" id="PS51841">
    <property type="entry name" value="LTD"/>
    <property type="match status" value="1"/>
</dbReference>
<evidence type="ECO:0000256" key="2">
    <source>
        <dbReference type="SAM" id="Phobius"/>
    </source>
</evidence>
<keyword evidence="5" id="KW-1185">Reference proteome</keyword>
<dbReference type="InterPro" id="IPR026444">
    <property type="entry name" value="Secre_tail"/>
</dbReference>